<evidence type="ECO:0000256" key="2">
    <source>
        <dbReference type="ARBA" id="ARBA00023136"/>
    </source>
</evidence>
<sequence>LITEFNLTIRAVNSNKQIGVYYWKTNRVAVLYAGKELCTGSFPAFYQGYHNTINLKVGVMGSWVRILQGLRSNLDVEQRKGKVPLVVAIDVPTKIKVGQWKSPEIIARLRCRLIVNKLAAKENPKEVGPHRYYTRSQARIQTDLNTESGSEIMDRREDSHTPPRLEQPDPDALLSALYSAHEAIKKASAGLGLGMFFNLRITQRFGKMQMGLPSNIMLKFSSHLKMRHNNFISGRIHDRHVHDLIE</sequence>
<organism evidence="4 5">
    <name type="scientific">Taxus chinensis</name>
    <name type="common">Chinese yew</name>
    <name type="synonym">Taxus wallichiana var. chinensis</name>
    <dbReference type="NCBI Taxonomy" id="29808"/>
    <lineage>
        <taxon>Eukaryota</taxon>
        <taxon>Viridiplantae</taxon>
        <taxon>Streptophyta</taxon>
        <taxon>Embryophyta</taxon>
        <taxon>Tracheophyta</taxon>
        <taxon>Spermatophyta</taxon>
        <taxon>Pinopsida</taxon>
        <taxon>Pinidae</taxon>
        <taxon>Conifers II</taxon>
        <taxon>Cupressales</taxon>
        <taxon>Taxaceae</taxon>
        <taxon>Taxus</taxon>
    </lineage>
</organism>
<dbReference type="GO" id="GO:0098542">
    <property type="term" value="P:defense response to other organism"/>
    <property type="evidence" value="ECO:0007669"/>
    <property type="project" value="InterPro"/>
</dbReference>
<dbReference type="AlphaFoldDB" id="A0AA38F0H0"/>
<dbReference type="EMBL" id="JAHRHJ020003813">
    <property type="protein sequence ID" value="KAH9288804.1"/>
    <property type="molecule type" value="Genomic_DNA"/>
</dbReference>
<feature type="non-terminal residue" evidence="4">
    <location>
        <position position="246"/>
    </location>
</feature>
<keyword evidence="5" id="KW-1185">Reference proteome</keyword>
<feature type="compositionally biased region" description="Basic and acidic residues" evidence="3">
    <location>
        <begin position="152"/>
        <end position="167"/>
    </location>
</feature>
<reference evidence="4 5" key="1">
    <citation type="journal article" date="2021" name="Nat. Plants">
        <title>The Taxus genome provides insights into paclitaxel biosynthesis.</title>
        <authorList>
            <person name="Xiong X."/>
            <person name="Gou J."/>
            <person name="Liao Q."/>
            <person name="Li Y."/>
            <person name="Zhou Q."/>
            <person name="Bi G."/>
            <person name="Li C."/>
            <person name="Du R."/>
            <person name="Wang X."/>
            <person name="Sun T."/>
            <person name="Guo L."/>
            <person name="Liang H."/>
            <person name="Lu P."/>
            <person name="Wu Y."/>
            <person name="Zhang Z."/>
            <person name="Ro D.K."/>
            <person name="Shang Y."/>
            <person name="Huang S."/>
            <person name="Yan J."/>
        </authorList>
    </citation>
    <scope>NUCLEOTIDE SEQUENCE [LARGE SCALE GENOMIC DNA]</scope>
    <source>
        <strain evidence="4">Ta-2019</strain>
    </source>
</reference>
<dbReference type="InterPro" id="IPR044839">
    <property type="entry name" value="NDR1-like"/>
</dbReference>
<dbReference type="GO" id="GO:0005886">
    <property type="term" value="C:plasma membrane"/>
    <property type="evidence" value="ECO:0007669"/>
    <property type="project" value="TreeGrafter"/>
</dbReference>
<name>A0AA38F0H0_TAXCH</name>
<dbReference type="PANTHER" id="PTHR31234">
    <property type="entry name" value="LATE EMBRYOGENESIS ABUNDANT (LEA) HYDROXYPROLINE-RICH GLYCOPROTEIN FAMILY"/>
    <property type="match status" value="1"/>
</dbReference>
<comment type="subcellular location">
    <subcellularLocation>
        <location evidence="1">Membrane</location>
    </subcellularLocation>
</comment>
<evidence type="ECO:0000256" key="3">
    <source>
        <dbReference type="SAM" id="MobiDB-lite"/>
    </source>
</evidence>
<protein>
    <submittedName>
        <fullName evidence="4">Uncharacterized protein</fullName>
    </submittedName>
</protein>
<dbReference type="PANTHER" id="PTHR31234:SF72">
    <property type="entry name" value="NDR1_HIN1-LIKE PROTEIN 6"/>
    <property type="match status" value="1"/>
</dbReference>
<feature type="non-terminal residue" evidence="4">
    <location>
        <position position="1"/>
    </location>
</feature>
<evidence type="ECO:0000313" key="5">
    <source>
        <dbReference type="Proteomes" id="UP000824469"/>
    </source>
</evidence>
<evidence type="ECO:0000313" key="4">
    <source>
        <dbReference type="EMBL" id="KAH9288804.1"/>
    </source>
</evidence>
<accession>A0AA38F0H0</accession>
<comment type="caution">
    <text evidence="4">The sequence shown here is derived from an EMBL/GenBank/DDBJ whole genome shotgun (WGS) entry which is preliminary data.</text>
</comment>
<evidence type="ECO:0000256" key="1">
    <source>
        <dbReference type="ARBA" id="ARBA00004370"/>
    </source>
</evidence>
<dbReference type="Proteomes" id="UP000824469">
    <property type="component" value="Unassembled WGS sequence"/>
</dbReference>
<feature type="region of interest" description="Disordered" evidence="3">
    <location>
        <begin position="144"/>
        <end position="167"/>
    </location>
</feature>
<keyword evidence="2" id="KW-0472">Membrane</keyword>
<proteinExistence type="predicted"/>
<gene>
    <name evidence="4" type="ORF">KI387_032921</name>
</gene>